<protein>
    <submittedName>
        <fullName evidence="2">Uncharacterized protein</fullName>
    </submittedName>
</protein>
<accession>A0A5J4UQK9</accession>
<feature type="region of interest" description="Disordered" evidence="1">
    <location>
        <begin position="1"/>
        <end position="23"/>
    </location>
</feature>
<name>A0A5J4UQK9_9EUKA</name>
<proteinExistence type="predicted"/>
<evidence type="ECO:0000313" key="2">
    <source>
        <dbReference type="EMBL" id="KAA6372593.1"/>
    </source>
</evidence>
<dbReference type="Proteomes" id="UP000324800">
    <property type="component" value="Unassembled WGS sequence"/>
</dbReference>
<comment type="caution">
    <text evidence="2">The sequence shown here is derived from an EMBL/GenBank/DDBJ whole genome shotgun (WGS) entry which is preliminary data.</text>
</comment>
<sequence>MYYDEERQAVADSRQTSKATTTTTYNCTEQTQAVTQTVTQNGTITGICTSQQRRTISGKSNSTISPNEVATLNQPVRRKKLSETTYISSTAAGQPKLVVCAKKDITIR</sequence>
<organism evidence="2 3">
    <name type="scientific">Streblomastix strix</name>
    <dbReference type="NCBI Taxonomy" id="222440"/>
    <lineage>
        <taxon>Eukaryota</taxon>
        <taxon>Metamonada</taxon>
        <taxon>Preaxostyla</taxon>
        <taxon>Oxymonadida</taxon>
        <taxon>Streblomastigidae</taxon>
        <taxon>Streblomastix</taxon>
    </lineage>
</organism>
<evidence type="ECO:0000256" key="1">
    <source>
        <dbReference type="SAM" id="MobiDB-lite"/>
    </source>
</evidence>
<dbReference type="EMBL" id="SNRW01013464">
    <property type="protein sequence ID" value="KAA6372593.1"/>
    <property type="molecule type" value="Genomic_DNA"/>
</dbReference>
<dbReference type="AlphaFoldDB" id="A0A5J4UQK9"/>
<reference evidence="2 3" key="1">
    <citation type="submission" date="2019-03" db="EMBL/GenBank/DDBJ databases">
        <title>Single cell metagenomics reveals metabolic interactions within the superorganism composed of flagellate Streblomastix strix and complex community of Bacteroidetes bacteria on its surface.</title>
        <authorList>
            <person name="Treitli S.C."/>
            <person name="Kolisko M."/>
            <person name="Husnik F."/>
            <person name="Keeling P."/>
            <person name="Hampl V."/>
        </authorList>
    </citation>
    <scope>NUCLEOTIDE SEQUENCE [LARGE SCALE GENOMIC DNA]</scope>
    <source>
        <strain evidence="2">ST1C</strain>
    </source>
</reference>
<evidence type="ECO:0000313" key="3">
    <source>
        <dbReference type="Proteomes" id="UP000324800"/>
    </source>
</evidence>
<gene>
    <name evidence="2" type="ORF">EZS28_031882</name>
</gene>